<dbReference type="SMART" id="SM00448">
    <property type="entry name" value="REC"/>
    <property type="match status" value="1"/>
</dbReference>
<keyword evidence="3" id="KW-0804">Transcription</keyword>
<evidence type="ECO:0000256" key="2">
    <source>
        <dbReference type="ARBA" id="ARBA00023125"/>
    </source>
</evidence>
<dbReference type="Pfam" id="PF12833">
    <property type="entry name" value="HTH_18"/>
    <property type="match status" value="1"/>
</dbReference>
<dbReference type="Pfam" id="PF00072">
    <property type="entry name" value="Response_reg"/>
    <property type="match status" value="1"/>
</dbReference>
<dbReference type="Proteomes" id="UP001589818">
    <property type="component" value="Unassembled WGS sequence"/>
</dbReference>
<protein>
    <submittedName>
        <fullName evidence="7">AraC family transcriptional regulator</fullName>
    </submittedName>
</protein>
<keyword evidence="4" id="KW-0597">Phosphoprotein</keyword>
<dbReference type="InterPro" id="IPR011006">
    <property type="entry name" value="CheY-like_superfamily"/>
</dbReference>
<dbReference type="PROSITE" id="PS00041">
    <property type="entry name" value="HTH_ARAC_FAMILY_1"/>
    <property type="match status" value="1"/>
</dbReference>
<dbReference type="CDD" id="cd17536">
    <property type="entry name" value="REC_YesN-like"/>
    <property type="match status" value="1"/>
</dbReference>
<dbReference type="InterPro" id="IPR020449">
    <property type="entry name" value="Tscrpt_reg_AraC-type_HTH"/>
</dbReference>
<keyword evidence="2" id="KW-0238">DNA-binding</keyword>
<evidence type="ECO:0000259" key="5">
    <source>
        <dbReference type="PROSITE" id="PS01124"/>
    </source>
</evidence>
<name>A0ABV6J8B7_9BACL</name>
<dbReference type="InterPro" id="IPR018062">
    <property type="entry name" value="HTH_AraC-typ_CS"/>
</dbReference>
<organism evidence="7 8">
    <name type="scientific">Paenibacillus mendelii</name>
    <dbReference type="NCBI Taxonomy" id="206163"/>
    <lineage>
        <taxon>Bacteria</taxon>
        <taxon>Bacillati</taxon>
        <taxon>Bacillota</taxon>
        <taxon>Bacilli</taxon>
        <taxon>Bacillales</taxon>
        <taxon>Paenibacillaceae</taxon>
        <taxon>Paenibacillus</taxon>
    </lineage>
</organism>
<evidence type="ECO:0000256" key="3">
    <source>
        <dbReference type="ARBA" id="ARBA00023163"/>
    </source>
</evidence>
<comment type="caution">
    <text evidence="7">The sequence shown here is derived from an EMBL/GenBank/DDBJ whole genome shotgun (WGS) entry which is preliminary data.</text>
</comment>
<dbReference type="PANTHER" id="PTHR43280:SF10">
    <property type="entry name" value="REGULATORY PROTEIN POCR"/>
    <property type="match status" value="1"/>
</dbReference>
<keyword evidence="8" id="KW-1185">Reference proteome</keyword>
<dbReference type="InterPro" id="IPR041522">
    <property type="entry name" value="CdaR_GGDEF"/>
</dbReference>
<dbReference type="Pfam" id="PF17853">
    <property type="entry name" value="GGDEF_2"/>
    <property type="match status" value="1"/>
</dbReference>
<keyword evidence="1" id="KW-0805">Transcription regulation</keyword>
<dbReference type="PRINTS" id="PR00032">
    <property type="entry name" value="HTHARAC"/>
</dbReference>
<feature type="domain" description="HTH araC/xylS-type" evidence="5">
    <location>
        <begin position="346"/>
        <end position="444"/>
    </location>
</feature>
<dbReference type="InterPro" id="IPR018060">
    <property type="entry name" value="HTH_AraC"/>
</dbReference>
<dbReference type="SMART" id="SM00342">
    <property type="entry name" value="HTH_ARAC"/>
    <property type="match status" value="1"/>
</dbReference>
<dbReference type="EMBL" id="JBHLVF010000013">
    <property type="protein sequence ID" value="MFC0392027.1"/>
    <property type="molecule type" value="Genomic_DNA"/>
</dbReference>
<accession>A0ABV6J8B7</accession>
<dbReference type="InterPro" id="IPR001789">
    <property type="entry name" value="Sig_transdc_resp-reg_receiver"/>
</dbReference>
<dbReference type="SUPFAM" id="SSF46689">
    <property type="entry name" value="Homeodomain-like"/>
    <property type="match status" value="2"/>
</dbReference>
<dbReference type="InterPro" id="IPR009057">
    <property type="entry name" value="Homeodomain-like_sf"/>
</dbReference>
<reference evidence="7 8" key="1">
    <citation type="submission" date="2024-09" db="EMBL/GenBank/DDBJ databases">
        <authorList>
            <person name="Sun Q."/>
            <person name="Mori K."/>
        </authorList>
    </citation>
    <scope>NUCLEOTIDE SEQUENCE [LARGE SCALE GENOMIC DNA]</scope>
    <source>
        <strain evidence="7 8">CCM 4839</strain>
    </source>
</reference>
<dbReference type="PANTHER" id="PTHR43280">
    <property type="entry name" value="ARAC-FAMILY TRANSCRIPTIONAL REGULATOR"/>
    <property type="match status" value="1"/>
</dbReference>
<evidence type="ECO:0000256" key="4">
    <source>
        <dbReference type="PROSITE-ProRule" id="PRU00169"/>
    </source>
</evidence>
<dbReference type="SUPFAM" id="SSF52172">
    <property type="entry name" value="CheY-like"/>
    <property type="match status" value="1"/>
</dbReference>
<dbReference type="PROSITE" id="PS01124">
    <property type="entry name" value="HTH_ARAC_FAMILY_2"/>
    <property type="match status" value="1"/>
</dbReference>
<proteinExistence type="predicted"/>
<feature type="modified residue" description="4-aspartylphosphate" evidence="4">
    <location>
        <position position="55"/>
    </location>
</feature>
<feature type="domain" description="Response regulatory" evidence="6">
    <location>
        <begin position="3"/>
        <end position="120"/>
    </location>
</feature>
<evidence type="ECO:0000256" key="1">
    <source>
        <dbReference type="ARBA" id="ARBA00023015"/>
    </source>
</evidence>
<evidence type="ECO:0000259" key="6">
    <source>
        <dbReference type="PROSITE" id="PS50110"/>
    </source>
</evidence>
<dbReference type="Gene3D" id="1.10.10.60">
    <property type="entry name" value="Homeodomain-like"/>
    <property type="match status" value="2"/>
</dbReference>
<dbReference type="PROSITE" id="PS50110">
    <property type="entry name" value="RESPONSE_REGULATORY"/>
    <property type="match status" value="1"/>
</dbReference>
<dbReference type="Gene3D" id="3.40.50.2300">
    <property type="match status" value="1"/>
</dbReference>
<gene>
    <name evidence="7" type="ORF">ACFFJ8_11705</name>
</gene>
<sequence>MYRLLIADDEALEREGIEWIVTRMMPDTFEIIHAENGRIAIQKADQFHPHIIMMDIRMPGIQGLEALKAIKAQNPQVKMVLVTAYEYFEYAKEALSLGVNEYLVKPAKRGQIVALLQRLVAEIEQEQKKRDEEFGIRDRLFQLLPLAETEIALVFMSDQVNEVEVEHLAEILEISIDKGCALVLAFPEVGGEKKKIYDTVKNAANGIIKESTGYVVSSMVHSHMALFLLEKQQTEDEALREAALQLGSKLAEALHQQRGITISVGIGSVGADMEEIRRSYYEGVFASTYDNKWGSLRRFEDLNVAKGQDEQAQQSTISYNSESTYVELAIKQIREEREQRTWNVVDRAARFIQERFQEELSLEDAADHVHLNPYYFSKVFKQQTGETFIDYVTRLRIEKAKELMKDGQLSLKEVCYLVGYKDPNYFSRVFKKVTGLTPSEHRMQLQ</sequence>
<dbReference type="RefSeq" id="WP_204820372.1">
    <property type="nucleotide sequence ID" value="NZ_JANHOF010000007.1"/>
</dbReference>
<evidence type="ECO:0000313" key="8">
    <source>
        <dbReference type="Proteomes" id="UP001589818"/>
    </source>
</evidence>
<evidence type="ECO:0000313" key="7">
    <source>
        <dbReference type="EMBL" id="MFC0392027.1"/>
    </source>
</evidence>